<feature type="domain" description="S1 motif" evidence="6">
    <location>
        <begin position="1465"/>
        <end position="1534"/>
    </location>
</feature>
<dbReference type="SUPFAM" id="SSF50249">
    <property type="entry name" value="Nucleic acid-binding proteins"/>
    <property type="match status" value="5"/>
</dbReference>
<feature type="compositionally biased region" description="Basic and acidic residues" evidence="5">
    <location>
        <begin position="1643"/>
        <end position="1665"/>
    </location>
</feature>
<evidence type="ECO:0000259" key="6">
    <source>
        <dbReference type="PROSITE" id="PS50126"/>
    </source>
</evidence>
<dbReference type="InterPro" id="IPR003107">
    <property type="entry name" value="HAT"/>
</dbReference>
<dbReference type="SMART" id="SM00386">
    <property type="entry name" value="HAT"/>
    <property type="match status" value="6"/>
</dbReference>
<dbReference type="InterPro" id="IPR011990">
    <property type="entry name" value="TPR-like_helical_dom_sf"/>
</dbReference>
<dbReference type="STRING" id="448386.A0A2V3IH00"/>
<keyword evidence="8" id="KW-1185">Reference proteome</keyword>
<feature type="region of interest" description="Disordered" evidence="5">
    <location>
        <begin position="1759"/>
        <end position="1784"/>
    </location>
</feature>
<dbReference type="OrthoDB" id="412781at2759"/>
<organism evidence="7 8">
    <name type="scientific">Gracilariopsis chorda</name>
    <dbReference type="NCBI Taxonomy" id="448386"/>
    <lineage>
        <taxon>Eukaryota</taxon>
        <taxon>Rhodophyta</taxon>
        <taxon>Florideophyceae</taxon>
        <taxon>Rhodymeniophycidae</taxon>
        <taxon>Gracilariales</taxon>
        <taxon>Gracilariaceae</taxon>
        <taxon>Gracilariopsis</taxon>
    </lineage>
</organism>
<dbReference type="InterPro" id="IPR012340">
    <property type="entry name" value="NA-bd_OB-fold"/>
</dbReference>
<dbReference type="Pfam" id="PF23240">
    <property type="entry name" value="HAT_PRP39_N"/>
    <property type="match status" value="1"/>
</dbReference>
<feature type="region of interest" description="Disordered" evidence="5">
    <location>
        <begin position="109"/>
        <end position="134"/>
    </location>
</feature>
<feature type="domain" description="S1 motif" evidence="6">
    <location>
        <begin position="1553"/>
        <end position="1621"/>
    </location>
</feature>
<dbReference type="Gene3D" id="1.25.40.10">
    <property type="entry name" value="Tetratricopeptide repeat domain"/>
    <property type="match status" value="2"/>
</dbReference>
<dbReference type="PANTHER" id="PTHR23270">
    <property type="entry name" value="PROGRAMMED CELL DEATH PROTEIN 11 PRE-RRNA PROCESSING PROTEIN RRP5"/>
    <property type="match status" value="1"/>
</dbReference>
<dbReference type="FunFam" id="2.40.50.140:FF:000155">
    <property type="entry name" value="rRNA biogenesis protein RRP5"/>
    <property type="match status" value="1"/>
</dbReference>
<accession>A0A2V3IH00</accession>
<protein>
    <submittedName>
        <fullName evidence="7">rRNA biogenesis protein RRP5</fullName>
    </submittedName>
</protein>
<feature type="region of interest" description="Disordered" evidence="5">
    <location>
        <begin position="1"/>
        <end position="28"/>
    </location>
</feature>
<dbReference type="SUPFAM" id="SSF48452">
    <property type="entry name" value="TPR-like"/>
    <property type="match status" value="2"/>
</dbReference>
<dbReference type="GO" id="GO:0003723">
    <property type="term" value="F:RNA binding"/>
    <property type="evidence" value="ECO:0007669"/>
    <property type="project" value="TreeGrafter"/>
</dbReference>
<feature type="compositionally biased region" description="Basic residues" evidence="5">
    <location>
        <begin position="1770"/>
        <end position="1783"/>
    </location>
</feature>
<dbReference type="InterPro" id="IPR003029">
    <property type="entry name" value="S1_domain"/>
</dbReference>
<dbReference type="PANTHER" id="PTHR23270:SF10">
    <property type="entry name" value="PROTEIN RRP5 HOMOLOG"/>
    <property type="match status" value="1"/>
</dbReference>
<dbReference type="EMBL" id="NBIV01000223">
    <property type="protein sequence ID" value="PXF41293.1"/>
    <property type="molecule type" value="Genomic_DNA"/>
</dbReference>
<dbReference type="PROSITE" id="PS50126">
    <property type="entry name" value="S1"/>
    <property type="match status" value="5"/>
</dbReference>
<evidence type="ECO:0000256" key="5">
    <source>
        <dbReference type="SAM" id="MobiDB-lite"/>
    </source>
</evidence>
<dbReference type="Proteomes" id="UP000247409">
    <property type="component" value="Unassembled WGS sequence"/>
</dbReference>
<feature type="domain" description="S1 motif" evidence="6">
    <location>
        <begin position="502"/>
        <end position="578"/>
    </location>
</feature>
<keyword evidence="3" id="KW-0677">Repeat</keyword>
<evidence type="ECO:0000256" key="2">
    <source>
        <dbReference type="ARBA" id="ARBA00022552"/>
    </source>
</evidence>
<reference evidence="7 8" key="1">
    <citation type="journal article" date="2018" name="Mol. Biol. Evol.">
        <title>Analysis of the draft genome of the red seaweed Gracilariopsis chorda provides insights into genome size evolution in Rhodophyta.</title>
        <authorList>
            <person name="Lee J."/>
            <person name="Yang E.C."/>
            <person name="Graf L."/>
            <person name="Yang J.H."/>
            <person name="Qiu H."/>
            <person name="Zel Zion U."/>
            <person name="Chan C.X."/>
            <person name="Stephens T.G."/>
            <person name="Weber A.P.M."/>
            <person name="Boo G.H."/>
            <person name="Boo S.M."/>
            <person name="Kim K.M."/>
            <person name="Shin Y."/>
            <person name="Jung M."/>
            <person name="Lee S.J."/>
            <person name="Yim H.S."/>
            <person name="Lee J.H."/>
            <person name="Bhattacharya D."/>
            <person name="Yoon H.S."/>
        </authorList>
    </citation>
    <scope>NUCLEOTIDE SEQUENCE [LARGE SCALE GENOMIC DNA]</scope>
    <source>
        <strain evidence="7 8">SKKU-2015</strain>
        <tissue evidence="7">Whole body</tissue>
    </source>
</reference>
<dbReference type="GO" id="GO:0006364">
    <property type="term" value="P:rRNA processing"/>
    <property type="evidence" value="ECO:0007669"/>
    <property type="project" value="UniProtKB-KW"/>
</dbReference>
<dbReference type="GO" id="GO:0032040">
    <property type="term" value="C:small-subunit processome"/>
    <property type="evidence" value="ECO:0007669"/>
    <property type="project" value="TreeGrafter"/>
</dbReference>
<dbReference type="SMART" id="SM00316">
    <property type="entry name" value="S1"/>
    <property type="match status" value="7"/>
</dbReference>
<dbReference type="InterPro" id="IPR045209">
    <property type="entry name" value="Rrp5"/>
</dbReference>
<keyword evidence="2" id="KW-0698">rRNA processing</keyword>
<keyword evidence="4" id="KW-0539">Nucleus</keyword>
<evidence type="ECO:0000256" key="4">
    <source>
        <dbReference type="ARBA" id="ARBA00023242"/>
    </source>
</evidence>
<feature type="domain" description="S1 motif" evidence="6">
    <location>
        <begin position="609"/>
        <end position="684"/>
    </location>
</feature>
<dbReference type="Pfam" id="PF00575">
    <property type="entry name" value="S1"/>
    <property type="match status" value="2"/>
</dbReference>
<evidence type="ECO:0000313" key="8">
    <source>
        <dbReference type="Proteomes" id="UP000247409"/>
    </source>
</evidence>
<comment type="caution">
    <text evidence="7">The sequence shown here is derived from an EMBL/GenBank/DDBJ whole genome shotgun (WGS) entry which is preliminary data.</text>
</comment>
<feature type="region of interest" description="Disordered" evidence="5">
    <location>
        <begin position="1643"/>
        <end position="1708"/>
    </location>
</feature>
<comment type="subcellular location">
    <subcellularLocation>
        <location evidence="1">Nucleus</location>
        <location evidence="1">Nucleolus</location>
    </subcellularLocation>
</comment>
<proteinExistence type="predicted"/>
<feature type="domain" description="S1 motif" evidence="6">
    <location>
        <begin position="836"/>
        <end position="905"/>
    </location>
</feature>
<name>A0A2V3IH00_9FLOR</name>
<gene>
    <name evidence="7" type="ORF">BWQ96_08968</name>
</gene>
<evidence type="ECO:0000256" key="1">
    <source>
        <dbReference type="ARBA" id="ARBA00004604"/>
    </source>
</evidence>
<sequence>MVGNPKNEYEGDLFPRGAAPNSTPRVKKRNGQILFGPQLKRPRRTQGEEDATVEDIVKRHGGSLSFSRLSAGMTTLALVTRTDFDGVEFIIPGGIRAAADPDEILIKPHSSSREATVLRSANPDSESSDTDGEGMAHVPVPLYGALHVGTVVLVSVIDIDGNYNGRKVARVSLKPELVNVGLNPKHVLQKGFPLCGTIKSVEDHGYIVSFGTSIPHTGFLAFNKCHVSRDEKTLQVGTPVETVTVSEMPLPKKRSKNFSAVVKLSSVRAEVLHATLESSEALTYRDLCAGMVVKAKVVQKGEGGVMLTAFGVFDISVDATHIPRLEDGTLDITIGKQVRTRLLFVDSALKRIGGTLLDSLVKSRSPRHVPSALKTGTVLQNLVVDRIIPGFGVLLRFSLQDMDEEKSANDSEKMHVEHETNASLREHGNMQHCVKGIPLFAHLSRVSDTKGLKLESIFHQGMALDTPARLISVSQFDGIINVDLRPSVLSRKALCIEEVEAGAVYDCRILSHTTLGSISVAVDGDPYLNGIVPHMHVSDVPIPTSRLSKHPHLRIGALLKCRVLNVKVDRGKIYLTARRSLVHPAYPVLSSFNQAKSALSANLAGSTSSALFSGTSRRVTAKGSLLVEFCNGVNGLVRPGDLSLDEDKRKTPSDIETVYPIGETVHVRLVEADPINRRLLLSMCLGHNCETTGLGLRVGKAISGAITGVDEQTKSFVVSVSDSCRSESQKGGREEVHMISGKNSAAATCHLPFGHLSDDPGLSERLAIEVKRELRTEAQASSKAVDLEDLLVLSTDMDTPILSMKQSLRQSAKARDLPETFEEIQRVASSEKKDTKVTLCGYVKALLPSGVIIGFLGDLVGFVRKSRIADQFIPDPARFLKMHQTCHVVLDDVDVSKRRFSLSMRESEIGSEGYEKHCQQLFPCINEWKSILNRKTLERTTFEKHFKIGALIEAPPSSTRPFGTLYSLKAGDFDAVGVSLNTSEANPEVVLDGEHRSSFSIEKIDMENADETQTSDAKKHTLRVLDVDPFSGVIDLSTDKDVLSGGRKKCSVSANRRVSARVVLVKKMYIILKVEISKNRSVIAFAPGPALQNGLMIRPGAIVSGKVLQAYSQHGSRVVMAIDRMKFKDRSSVLKDGRVLGALPEVTSIRMLKTMASQDESAVVGMQISGVVTKGFQTHVYVGIGPGVVGHLHITKTGAVSQEELDTLPLGPVPNRYASRFSLPRIGTMIRPAFVCGVRRNEDEEHGTPMALELALRRDCPNPVWQVGNKVIGFLQSVSQIVLKSSGGISEEKSTAHMTTVAVGPNIRVSCSDVNCLFDDSSVSLKVGLPVVCMISEVDDHKPTRGIISDNGGEQNGPFLGIIRDIIPGHGVKVLIPWHARSTEEKSIPWGMVDICDISSNFDEAVKNMETLQEGDVVRVRRLPSIGGEKQKKGDNVFLSMRSPGHEESRDPLITVANASSLKQGTKIRGFVRSVDKKGCFVSIGRGVSAHVKLCDLSDEYVVDPKKSFPVGALVQGKIDGETNNPARISLVLRRRPRRSLGDDRVRANLTEGATVSGFVRRVEPYGAMIEIAKDMSALLHKSEVDQDRFIENTFDEWVVGQRVTAIVIKAENGKYRLGTKRCYFEAAGLNASVVSAILEQNDKAKSQVTDKTRDESIKTAKDGNDMESEMVSDADGHMDNGSDGSDEGNETCNVDMDGSRTPSRGEEGQTTVVLNYQEMPSSVTPLQISSGFDFEEPGASCKDSELMIRSAREEGLDIEMSDSGEDHAKKRTRDKRENKRRRDALEKEVRIREETIANNPDSPETVEDYERLLMGYPNNSVLWIRYMAFCLGLSQIDKARSVAERALESISLELEDERVNLWCAYVNLEAEFGMMNSKDPELNDSMGIKRDAAVLRVFERACERITNVKDFHLRVISALRKSNSGLAEEIMQRAIRRFKGFEDVWIARGQAQFIEGDVEAARQTLERALITLDKQKHIAVISKFAQFEYKHGSSERGRTVFESLVGSFPKRLDLWNVYLDMEVRRCRDASPDVQSDTVRQIRTLFQRLVSRDFSSKKMKFAFKKWLNFEKTFGNKESQTEVKQKAREYVERNVSSAS</sequence>
<evidence type="ECO:0000256" key="3">
    <source>
        <dbReference type="ARBA" id="ARBA00022737"/>
    </source>
</evidence>
<dbReference type="Gene3D" id="2.40.50.140">
    <property type="entry name" value="Nucleic acid-binding proteins"/>
    <property type="match status" value="6"/>
</dbReference>
<evidence type="ECO:0000313" key="7">
    <source>
        <dbReference type="EMBL" id="PXF41293.1"/>
    </source>
</evidence>